<dbReference type="InterPro" id="IPR021308">
    <property type="entry name" value="GfcB"/>
</dbReference>
<comment type="caution">
    <text evidence="1">The sequence shown here is derived from an EMBL/GenBank/DDBJ whole genome shotgun (WGS) entry which is preliminary data.</text>
</comment>
<dbReference type="RefSeq" id="WP_339850923.1">
    <property type="nucleotide sequence ID" value="NZ_CAXAXR010000001.1"/>
</dbReference>
<evidence type="ECO:0000313" key="2">
    <source>
        <dbReference type="Proteomes" id="UP000264719"/>
    </source>
</evidence>
<sequence>MTDMIRTAAPLSRKLADLGRVAALMGLGLLAACSNAPEAGKTTGFVKGIFTKSSAQPRSAEEISAEAAGALQRTDARVILIALPSVEVTTVMQKLEQNGAYETYGTADRRSLTLSNGMLTASRSIGSDLMSVDVTEALRLVSARRAGQAVRIYRHLDGENLTVATRMRCDIRTGGTSQMAVGEINATVTKVIESCTGEAQSFENIYQVDGAGRILASKQWLSAERGAISIQQLR</sequence>
<dbReference type="PROSITE" id="PS51257">
    <property type="entry name" value="PROKAR_LIPOPROTEIN"/>
    <property type="match status" value="1"/>
</dbReference>
<dbReference type="EMBL" id="DMVW01000121">
    <property type="protein sequence ID" value="HAR52696.1"/>
    <property type="molecule type" value="Genomic_DNA"/>
</dbReference>
<proteinExistence type="predicted"/>
<organism evidence="1 2">
    <name type="scientific">Roseovarius nubinhibens</name>
    <dbReference type="NCBI Taxonomy" id="314263"/>
    <lineage>
        <taxon>Bacteria</taxon>
        <taxon>Pseudomonadati</taxon>
        <taxon>Pseudomonadota</taxon>
        <taxon>Alphaproteobacteria</taxon>
        <taxon>Rhodobacterales</taxon>
        <taxon>Roseobacteraceae</taxon>
        <taxon>Roseovarius</taxon>
    </lineage>
</organism>
<evidence type="ECO:0008006" key="3">
    <source>
        <dbReference type="Google" id="ProtNLM"/>
    </source>
</evidence>
<dbReference type="Gene3D" id="2.40.360.10">
    <property type="entry name" value="YmcC-like"/>
    <property type="match status" value="1"/>
</dbReference>
<evidence type="ECO:0000313" key="1">
    <source>
        <dbReference type="EMBL" id="HAR52696.1"/>
    </source>
</evidence>
<protein>
    <recommendedName>
        <fullName evidence="3">Lipoprotein</fullName>
    </recommendedName>
</protein>
<dbReference type="Proteomes" id="UP000264719">
    <property type="component" value="Unassembled WGS sequence"/>
</dbReference>
<dbReference type="InterPro" id="IPR023373">
    <property type="entry name" value="YmcC_sf"/>
</dbReference>
<dbReference type="AlphaFoldDB" id="A0A348WDT4"/>
<gene>
    <name evidence="1" type="ORF">DCS45_12605</name>
</gene>
<dbReference type="Pfam" id="PF11102">
    <property type="entry name" value="YjbF"/>
    <property type="match status" value="1"/>
</dbReference>
<dbReference type="SUPFAM" id="SSF159270">
    <property type="entry name" value="YmcC-like"/>
    <property type="match status" value="1"/>
</dbReference>
<accession>A0A348WDT4</accession>
<name>A0A348WDT4_9RHOB</name>
<reference evidence="1 2" key="1">
    <citation type="journal article" date="2018" name="Nat. Biotechnol.">
        <title>A standardized bacterial taxonomy based on genome phylogeny substantially revises the tree of life.</title>
        <authorList>
            <person name="Parks D.H."/>
            <person name="Chuvochina M."/>
            <person name="Waite D.W."/>
            <person name="Rinke C."/>
            <person name="Skarshewski A."/>
            <person name="Chaumeil P.A."/>
            <person name="Hugenholtz P."/>
        </authorList>
    </citation>
    <scope>NUCLEOTIDE SEQUENCE [LARGE SCALE GENOMIC DNA]</scope>
    <source>
        <strain evidence="1">UBA9169</strain>
    </source>
</reference>